<evidence type="ECO:0000256" key="1">
    <source>
        <dbReference type="SAM" id="MobiDB-lite"/>
    </source>
</evidence>
<comment type="caution">
    <text evidence="2">The sequence shown here is derived from an EMBL/GenBank/DDBJ whole genome shotgun (WGS) entry which is preliminary data.</text>
</comment>
<proteinExistence type="predicted"/>
<gene>
    <name evidence="2" type="ORF">GCM10010191_56430</name>
</gene>
<protein>
    <recommendedName>
        <fullName evidence="4">J domain-containing protein</fullName>
    </recommendedName>
</protein>
<accession>A0ABP5WSQ2</accession>
<reference evidence="3" key="1">
    <citation type="journal article" date="2019" name="Int. J. Syst. Evol. Microbiol.">
        <title>The Global Catalogue of Microorganisms (GCM) 10K type strain sequencing project: providing services to taxonomists for standard genome sequencing and annotation.</title>
        <authorList>
            <consortium name="The Broad Institute Genomics Platform"/>
            <consortium name="The Broad Institute Genome Sequencing Center for Infectious Disease"/>
            <person name="Wu L."/>
            <person name="Ma J."/>
        </authorList>
    </citation>
    <scope>NUCLEOTIDE SEQUENCE [LARGE SCALE GENOMIC DNA]</scope>
    <source>
        <strain evidence="3">JCM 3325</strain>
    </source>
</reference>
<dbReference type="Proteomes" id="UP001501231">
    <property type="component" value="Unassembled WGS sequence"/>
</dbReference>
<keyword evidence="3" id="KW-1185">Reference proteome</keyword>
<evidence type="ECO:0008006" key="4">
    <source>
        <dbReference type="Google" id="ProtNLM"/>
    </source>
</evidence>
<feature type="compositionally biased region" description="Basic residues" evidence="1">
    <location>
        <begin position="36"/>
        <end position="47"/>
    </location>
</feature>
<sequence>MMTADERAVFRAWVRTHHPDVGGDPGEFAEGLRRMRASRQRASRPRAHPAPVVVGRHRRGPIGRLIRWRARRARARRLL</sequence>
<name>A0ABP5WSQ2_9ACTN</name>
<dbReference type="EMBL" id="BAAARW010000020">
    <property type="protein sequence ID" value="GAA2434633.1"/>
    <property type="molecule type" value="Genomic_DNA"/>
</dbReference>
<dbReference type="RefSeq" id="WP_344592918.1">
    <property type="nucleotide sequence ID" value="NZ_BAAARW010000020.1"/>
</dbReference>
<evidence type="ECO:0000313" key="2">
    <source>
        <dbReference type="EMBL" id="GAA2434633.1"/>
    </source>
</evidence>
<feature type="region of interest" description="Disordered" evidence="1">
    <location>
        <begin position="36"/>
        <end position="56"/>
    </location>
</feature>
<evidence type="ECO:0000313" key="3">
    <source>
        <dbReference type="Proteomes" id="UP001501231"/>
    </source>
</evidence>
<organism evidence="2 3">
    <name type="scientific">Actinomadura vinacea</name>
    <dbReference type="NCBI Taxonomy" id="115336"/>
    <lineage>
        <taxon>Bacteria</taxon>
        <taxon>Bacillati</taxon>
        <taxon>Actinomycetota</taxon>
        <taxon>Actinomycetes</taxon>
        <taxon>Streptosporangiales</taxon>
        <taxon>Thermomonosporaceae</taxon>
        <taxon>Actinomadura</taxon>
    </lineage>
</organism>